<dbReference type="Pfam" id="PF13711">
    <property type="entry name" value="DUF4160"/>
    <property type="match status" value="1"/>
</dbReference>
<protein>
    <recommendedName>
        <fullName evidence="3">DUF4160 domain-containing protein</fullName>
    </recommendedName>
</protein>
<proteinExistence type="predicted"/>
<reference key="1">
    <citation type="submission" date="2010-11" db="EMBL/GenBank/DDBJ databases">
        <title>The complete genome of Bacteroides helcogenes P 36-108.</title>
        <authorList>
            <consortium name="US DOE Joint Genome Institute (JGI-PGF)"/>
            <person name="Lucas S."/>
            <person name="Copeland A."/>
            <person name="Lapidus A."/>
            <person name="Bruce D."/>
            <person name="Goodwin L."/>
            <person name="Pitluck S."/>
            <person name="Kyrpides N."/>
            <person name="Mavromatis K."/>
            <person name="Ivanova N."/>
            <person name="Zeytun A."/>
            <person name="Brettin T."/>
            <person name="Detter J.C."/>
            <person name="Tapia R."/>
            <person name="Han C."/>
            <person name="Land M."/>
            <person name="Hauser L."/>
            <person name="Markowitz V."/>
            <person name="Cheng J.-F."/>
            <person name="Hugenholtz P."/>
            <person name="Woyke T."/>
            <person name="Wu D."/>
            <person name="Gronow S."/>
            <person name="Wellnitz S."/>
            <person name="Brambilla E."/>
            <person name="Klenk H.-P."/>
            <person name="Eisen J.A."/>
        </authorList>
    </citation>
    <scope>NUCLEOTIDE SEQUENCE</scope>
    <source>
        <strain>P 36-108</strain>
    </source>
</reference>
<accession>E6SSV5</accession>
<evidence type="ECO:0008006" key="3">
    <source>
        <dbReference type="Google" id="ProtNLM"/>
    </source>
</evidence>
<dbReference type="PATRIC" id="fig|693979.3.peg.2326"/>
<sequence length="83" mass="10114">MNLIFRRKDGYCFKIFSNEEERRHIHVVKADCEAKFWLEPSVELAENYGFTNKDLKKITQILERYGDEFKRRFTEHIGKRIDD</sequence>
<name>E6SSV5_BACT6</name>
<dbReference type="KEGG" id="bhl:Bache_2217"/>
<dbReference type="HOGENOM" id="CLU_162083_4_2_10"/>
<gene>
    <name evidence="1" type="ordered locus">Bache_2217</name>
</gene>
<reference evidence="1 2" key="2">
    <citation type="journal article" date="2011" name="Stand. Genomic Sci.">
        <title>Complete genome sequence of Bacteroides helcogenes type strain (P 36-108).</title>
        <authorList>
            <person name="Pati A."/>
            <person name="Gronow S."/>
            <person name="Zeytun A."/>
            <person name="Lapidus A."/>
            <person name="Nolan M."/>
            <person name="Hammon N."/>
            <person name="Deshpande S."/>
            <person name="Cheng J.F."/>
            <person name="Tapia R."/>
            <person name="Han C."/>
            <person name="Goodwin L."/>
            <person name="Pitluck S."/>
            <person name="Liolios K."/>
            <person name="Pagani I."/>
            <person name="Ivanova N."/>
            <person name="Mavromatis K."/>
            <person name="Chen A."/>
            <person name="Palaniappan K."/>
            <person name="Land M."/>
            <person name="Hauser L."/>
            <person name="Chang Y.J."/>
            <person name="Jeffries C.D."/>
            <person name="Detter J.C."/>
            <person name="Brambilla E."/>
            <person name="Rohde M."/>
            <person name="Goker M."/>
            <person name="Woyke T."/>
            <person name="Bristow J."/>
            <person name="Eisen J.A."/>
            <person name="Markowitz V."/>
            <person name="Hugenholtz P."/>
            <person name="Kyrpides N.C."/>
            <person name="Klenk H.P."/>
            <person name="Lucas S."/>
        </authorList>
    </citation>
    <scope>NUCLEOTIDE SEQUENCE [LARGE SCALE GENOMIC DNA]</scope>
    <source>
        <strain evidence="2">ATCC 35417 / DSM 20613 / JCM 6297 / CCUG 15421 / P 36-108</strain>
    </source>
</reference>
<dbReference type="OrthoDB" id="122670at2"/>
<keyword evidence="2" id="KW-1185">Reference proteome</keyword>
<evidence type="ECO:0000313" key="1">
    <source>
        <dbReference type="EMBL" id="ADV44186.1"/>
    </source>
</evidence>
<dbReference type="RefSeq" id="WP_013547777.1">
    <property type="nucleotide sequence ID" value="NC_014933.1"/>
</dbReference>
<evidence type="ECO:0000313" key="2">
    <source>
        <dbReference type="Proteomes" id="UP000008630"/>
    </source>
</evidence>
<dbReference type="AlphaFoldDB" id="E6SSV5"/>
<organism evidence="1 2">
    <name type="scientific">Bacteroides helcogenes (strain ATCC 35417 / DSM 20613 / JCM 6297 / CCUG 15421 / P 36-108)</name>
    <dbReference type="NCBI Taxonomy" id="693979"/>
    <lineage>
        <taxon>Bacteria</taxon>
        <taxon>Pseudomonadati</taxon>
        <taxon>Bacteroidota</taxon>
        <taxon>Bacteroidia</taxon>
        <taxon>Bacteroidales</taxon>
        <taxon>Bacteroidaceae</taxon>
        <taxon>Bacteroides</taxon>
    </lineage>
</organism>
<dbReference type="eggNOG" id="ENOG503290J">
    <property type="taxonomic scope" value="Bacteria"/>
</dbReference>
<dbReference type="EMBL" id="CP002352">
    <property type="protein sequence ID" value="ADV44186.1"/>
    <property type="molecule type" value="Genomic_DNA"/>
</dbReference>
<dbReference type="Proteomes" id="UP000008630">
    <property type="component" value="Chromosome"/>
</dbReference>
<dbReference type="InterPro" id="IPR025427">
    <property type="entry name" value="DUF4160"/>
</dbReference>
<dbReference type="STRING" id="693979.Bache_2217"/>